<dbReference type="RefSeq" id="WP_267218698.1">
    <property type="nucleotide sequence ID" value="NZ_JAPCWC010000002.1"/>
</dbReference>
<proteinExistence type="predicted"/>
<reference evidence="2 3" key="1">
    <citation type="submission" date="2024-09" db="EMBL/GenBank/DDBJ databases">
        <authorList>
            <person name="Sun Q."/>
            <person name="Mori K."/>
        </authorList>
    </citation>
    <scope>NUCLEOTIDE SEQUENCE [LARGE SCALE GENOMIC DNA]</scope>
    <source>
        <strain evidence="2 3">CICC 11035S</strain>
    </source>
</reference>
<dbReference type="InterPro" id="IPR019660">
    <property type="entry name" value="Put_sensory_transdc_reg_YbjN"/>
</dbReference>
<dbReference type="CDD" id="cd17511">
    <property type="entry name" value="YbjN_AmyR-like"/>
    <property type="match status" value="1"/>
</dbReference>
<gene>
    <name evidence="2" type="ORF">ACFFF8_15290</name>
</gene>
<sequence>MRKIIAGLMLALGTMTSGVAQAQMVTAKSPASLVSALQDAGYRAELTKDSVGDPMIKSASSGSKFTITFYGCTDGADCSSIQFYAGWTEATHCSLEAMNTFSQKYRFVTPQVDSDGDCVIQYDLDLDEGGMSKALFLDTLEFWTDTMATFQDYIYEK</sequence>
<dbReference type="EMBL" id="JBHLTM010000061">
    <property type="protein sequence ID" value="MFC0685956.1"/>
    <property type="molecule type" value="Genomic_DNA"/>
</dbReference>
<name>A0ABV6S9M6_9SPHN</name>
<keyword evidence="3" id="KW-1185">Reference proteome</keyword>
<dbReference type="Proteomes" id="UP001589858">
    <property type="component" value="Unassembled WGS sequence"/>
</dbReference>
<accession>A0ABV6S9M6</accession>
<feature type="chain" id="PRO_5046909400" evidence="1">
    <location>
        <begin position="23"/>
        <end position="157"/>
    </location>
</feature>
<evidence type="ECO:0000313" key="3">
    <source>
        <dbReference type="Proteomes" id="UP001589858"/>
    </source>
</evidence>
<evidence type="ECO:0000256" key="1">
    <source>
        <dbReference type="SAM" id="SignalP"/>
    </source>
</evidence>
<protein>
    <submittedName>
        <fullName evidence="2">YbjN domain-containing protein</fullName>
    </submittedName>
</protein>
<organism evidence="2 3">
    <name type="scientific">Novosphingobium clariflavum</name>
    <dbReference type="NCBI Taxonomy" id="2029884"/>
    <lineage>
        <taxon>Bacteria</taxon>
        <taxon>Pseudomonadati</taxon>
        <taxon>Pseudomonadota</taxon>
        <taxon>Alphaproteobacteria</taxon>
        <taxon>Sphingomonadales</taxon>
        <taxon>Sphingomonadaceae</taxon>
        <taxon>Novosphingobium</taxon>
    </lineage>
</organism>
<dbReference type="Pfam" id="PF10722">
    <property type="entry name" value="YbjN"/>
    <property type="match status" value="1"/>
</dbReference>
<feature type="signal peptide" evidence="1">
    <location>
        <begin position="1"/>
        <end position="22"/>
    </location>
</feature>
<keyword evidence="1" id="KW-0732">Signal</keyword>
<evidence type="ECO:0000313" key="2">
    <source>
        <dbReference type="EMBL" id="MFC0685956.1"/>
    </source>
</evidence>
<comment type="caution">
    <text evidence="2">The sequence shown here is derived from an EMBL/GenBank/DDBJ whole genome shotgun (WGS) entry which is preliminary data.</text>
</comment>